<evidence type="ECO:0000313" key="2">
    <source>
        <dbReference type="EMBL" id="MPC75562.1"/>
    </source>
</evidence>
<protein>
    <submittedName>
        <fullName evidence="2">Uncharacterized protein</fullName>
    </submittedName>
</protein>
<evidence type="ECO:0000256" key="1">
    <source>
        <dbReference type="SAM" id="MobiDB-lite"/>
    </source>
</evidence>
<dbReference type="Proteomes" id="UP000324222">
    <property type="component" value="Unassembled WGS sequence"/>
</dbReference>
<dbReference type="AlphaFoldDB" id="A0A5B7HVX0"/>
<organism evidence="2 3">
    <name type="scientific">Portunus trituberculatus</name>
    <name type="common">Swimming crab</name>
    <name type="synonym">Neptunus trituberculatus</name>
    <dbReference type="NCBI Taxonomy" id="210409"/>
    <lineage>
        <taxon>Eukaryota</taxon>
        <taxon>Metazoa</taxon>
        <taxon>Ecdysozoa</taxon>
        <taxon>Arthropoda</taxon>
        <taxon>Crustacea</taxon>
        <taxon>Multicrustacea</taxon>
        <taxon>Malacostraca</taxon>
        <taxon>Eumalacostraca</taxon>
        <taxon>Eucarida</taxon>
        <taxon>Decapoda</taxon>
        <taxon>Pleocyemata</taxon>
        <taxon>Brachyura</taxon>
        <taxon>Eubrachyura</taxon>
        <taxon>Portunoidea</taxon>
        <taxon>Portunidae</taxon>
        <taxon>Portuninae</taxon>
        <taxon>Portunus</taxon>
    </lineage>
</organism>
<proteinExistence type="predicted"/>
<comment type="caution">
    <text evidence="2">The sequence shown here is derived from an EMBL/GenBank/DDBJ whole genome shotgun (WGS) entry which is preliminary data.</text>
</comment>
<feature type="region of interest" description="Disordered" evidence="1">
    <location>
        <begin position="122"/>
        <end position="142"/>
    </location>
</feature>
<keyword evidence="3" id="KW-1185">Reference proteome</keyword>
<accession>A0A5B7HVX0</accession>
<reference evidence="2 3" key="1">
    <citation type="submission" date="2019-05" db="EMBL/GenBank/DDBJ databases">
        <title>Another draft genome of Portunus trituberculatus and its Hox gene families provides insights of decapod evolution.</title>
        <authorList>
            <person name="Jeong J.-H."/>
            <person name="Song I."/>
            <person name="Kim S."/>
            <person name="Choi T."/>
            <person name="Kim D."/>
            <person name="Ryu S."/>
            <person name="Kim W."/>
        </authorList>
    </citation>
    <scope>NUCLEOTIDE SEQUENCE [LARGE SCALE GENOMIC DNA]</scope>
    <source>
        <tissue evidence="2">Muscle</tissue>
    </source>
</reference>
<name>A0A5B7HVX0_PORTR</name>
<evidence type="ECO:0000313" key="3">
    <source>
        <dbReference type="Proteomes" id="UP000324222"/>
    </source>
</evidence>
<gene>
    <name evidence="2" type="ORF">E2C01_069952</name>
</gene>
<dbReference type="EMBL" id="VSRR010041408">
    <property type="protein sequence ID" value="MPC75562.1"/>
    <property type="molecule type" value="Genomic_DNA"/>
</dbReference>
<sequence length="142" mass="15636">MTPARSSMPHFSVRDSYHVETPGRRRLLLLLDQLSPARPDAAPLLYIDPWIAPKVTAWPPRRALMADKCNSARELAQNTRLCGNETSVMAEAPCRSPPPKHICQNHVPSAISWRCDVSIRQPGGRPGTAAVTGRGRPQPSQL</sequence>